<dbReference type="Pfam" id="PF00615">
    <property type="entry name" value="RGS"/>
    <property type="match status" value="1"/>
</dbReference>
<feature type="domain" description="RGS" evidence="1">
    <location>
        <begin position="12"/>
        <end position="149"/>
    </location>
</feature>
<dbReference type="PROSITE" id="PS50132">
    <property type="entry name" value="RGS"/>
    <property type="match status" value="1"/>
</dbReference>
<gene>
    <name evidence="2" type="primary">RGS-4</name>
    <name evidence="2" type="ORF">Ciccas_004574</name>
</gene>
<dbReference type="InterPro" id="IPR036305">
    <property type="entry name" value="RGS_sf"/>
</dbReference>
<dbReference type="CDD" id="cd07440">
    <property type="entry name" value="RGS"/>
    <property type="match status" value="1"/>
</dbReference>
<dbReference type="SMART" id="SM00315">
    <property type="entry name" value="RGS"/>
    <property type="match status" value="1"/>
</dbReference>
<accession>A0ABD2QDG4</accession>
<organism evidence="2 3">
    <name type="scientific">Cichlidogyrus casuarinus</name>
    <dbReference type="NCBI Taxonomy" id="1844966"/>
    <lineage>
        <taxon>Eukaryota</taxon>
        <taxon>Metazoa</taxon>
        <taxon>Spiralia</taxon>
        <taxon>Lophotrochozoa</taxon>
        <taxon>Platyhelminthes</taxon>
        <taxon>Monogenea</taxon>
        <taxon>Monopisthocotylea</taxon>
        <taxon>Dactylogyridea</taxon>
        <taxon>Ancyrocephalidae</taxon>
        <taxon>Cichlidogyrus</taxon>
    </lineage>
</organism>
<dbReference type="InterPro" id="IPR016137">
    <property type="entry name" value="RGS"/>
</dbReference>
<comment type="caution">
    <text evidence="2">The sequence shown here is derived from an EMBL/GenBank/DDBJ whole genome shotgun (WGS) entry which is preliminary data.</text>
</comment>
<reference evidence="2 3" key="1">
    <citation type="submission" date="2024-11" db="EMBL/GenBank/DDBJ databases">
        <title>Adaptive evolution of stress response genes in parasites aligns with host niche diversity.</title>
        <authorList>
            <person name="Hahn C."/>
            <person name="Resl P."/>
        </authorList>
    </citation>
    <scope>NUCLEOTIDE SEQUENCE [LARGE SCALE GENOMIC DNA]</scope>
    <source>
        <strain evidence="2">EGGRZ-B1_66</strain>
        <tissue evidence="2">Body</tissue>
    </source>
</reference>
<dbReference type="PANTHER" id="PTHR10845">
    <property type="entry name" value="REGULATOR OF G PROTEIN SIGNALING"/>
    <property type="match status" value="1"/>
</dbReference>
<dbReference type="PRINTS" id="PR01301">
    <property type="entry name" value="RGSPROTEIN"/>
</dbReference>
<name>A0ABD2QDG4_9PLAT</name>
<sequence length="169" mass="19375">MDKTIRPEKLIELGDILVDENASAYFRQFLLQEHSEENLDFYKAVTAWKKQLKNLPFGLKSSAFSIYQDYIADNAINWVNLDCNVSKQIFSHLSTGNTLPADMKQVSPQQADQTVPKSIFDSALREIYYLMERDSFPRFLDSTSYQQFLLSLSSSKGKLLSLSLTNLSR</sequence>
<dbReference type="PANTHER" id="PTHR10845:SF192">
    <property type="entry name" value="DOUBLE HIT, ISOFORM B"/>
    <property type="match status" value="1"/>
</dbReference>
<proteinExistence type="predicted"/>
<evidence type="ECO:0000259" key="1">
    <source>
        <dbReference type="PROSITE" id="PS50132"/>
    </source>
</evidence>
<dbReference type="Proteomes" id="UP001626550">
    <property type="component" value="Unassembled WGS sequence"/>
</dbReference>
<evidence type="ECO:0000313" key="3">
    <source>
        <dbReference type="Proteomes" id="UP001626550"/>
    </source>
</evidence>
<dbReference type="EMBL" id="JBJKFK010000483">
    <property type="protein sequence ID" value="KAL3316781.1"/>
    <property type="molecule type" value="Genomic_DNA"/>
</dbReference>
<dbReference type="AlphaFoldDB" id="A0ABD2QDG4"/>
<keyword evidence="3" id="KW-1185">Reference proteome</keyword>
<dbReference type="SUPFAM" id="SSF48097">
    <property type="entry name" value="Regulator of G-protein signaling, RGS"/>
    <property type="match status" value="1"/>
</dbReference>
<dbReference type="Gene3D" id="1.10.167.10">
    <property type="entry name" value="Regulator of G-protein Signalling 4, domain 2"/>
    <property type="match status" value="1"/>
</dbReference>
<evidence type="ECO:0000313" key="2">
    <source>
        <dbReference type="EMBL" id="KAL3316781.1"/>
    </source>
</evidence>
<protein>
    <submittedName>
        <fullName evidence="2">Regulator of G-protein signaling</fullName>
    </submittedName>
</protein>
<dbReference type="InterPro" id="IPR044926">
    <property type="entry name" value="RGS_subdomain_2"/>
</dbReference>